<dbReference type="EMBL" id="BSXS01002199">
    <property type="protein sequence ID" value="GME78441.1"/>
    <property type="molecule type" value="Genomic_DNA"/>
</dbReference>
<proteinExistence type="predicted"/>
<gene>
    <name evidence="1" type="ORF">Amon02_000345100</name>
</gene>
<evidence type="ECO:0000313" key="1">
    <source>
        <dbReference type="EMBL" id="GME78441.1"/>
    </source>
</evidence>
<name>A0ACB5T0M8_AMBMO</name>
<reference evidence="1" key="1">
    <citation type="submission" date="2023-04" db="EMBL/GenBank/DDBJ databases">
        <title>Ambrosiozyma monospora NBRC 10751.</title>
        <authorList>
            <person name="Ichikawa N."/>
            <person name="Sato H."/>
            <person name="Tonouchi N."/>
        </authorList>
    </citation>
    <scope>NUCLEOTIDE SEQUENCE</scope>
    <source>
        <strain evidence="1">NBRC 10751</strain>
    </source>
</reference>
<comment type="caution">
    <text evidence="1">The sequence shown here is derived from an EMBL/GenBank/DDBJ whole genome shotgun (WGS) entry which is preliminary data.</text>
</comment>
<keyword evidence="2" id="KW-1185">Reference proteome</keyword>
<dbReference type="Proteomes" id="UP001165064">
    <property type="component" value="Unassembled WGS sequence"/>
</dbReference>
<evidence type="ECO:0000313" key="2">
    <source>
        <dbReference type="Proteomes" id="UP001165064"/>
    </source>
</evidence>
<sequence>MHQNPNQPPKQLKTVLHQDPEVQKFSALREGLIKYYRFNLKSASIAFLFLGAIPITLGYIGYKYQTINCIAKRRTEPVYLNNYVPRS</sequence>
<accession>A0ACB5T0M8</accession>
<protein>
    <submittedName>
        <fullName evidence="1">Unnamed protein product</fullName>
    </submittedName>
</protein>
<organism evidence="1 2">
    <name type="scientific">Ambrosiozyma monospora</name>
    <name type="common">Yeast</name>
    <name type="synonym">Endomycopsis monosporus</name>
    <dbReference type="NCBI Taxonomy" id="43982"/>
    <lineage>
        <taxon>Eukaryota</taxon>
        <taxon>Fungi</taxon>
        <taxon>Dikarya</taxon>
        <taxon>Ascomycota</taxon>
        <taxon>Saccharomycotina</taxon>
        <taxon>Pichiomycetes</taxon>
        <taxon>Pichiales</taxon>
        <taxon>Pichiaceae</taxon>
        <taxon>Ambrosiozyma</taxon>
    </lineage>
</organism>